<accession>A0A9P0Q8A1</accession>
<dbReference type="AlphaFoldDB" id="A0A9P0Q8A1"/>
<dbReference type="Proteomes" id="UP001152888">
    <property type="component" value="Unassembled WGS sequence"/>
</dbReference>
<sequence length="375" mass="43025">MIPSRGQKIHDLIKKDKSADAHKSPAKRVPLQMLNVKKLEKPTIKDGSYLMDYSSNQQPPTYLLANETSSIRDDSIWTSILLDNTQFCQSFASQCEKSPTCDNRCILASIPALNKNVSGMTHTLSVQVLNIQKENTLPSASYTLSVAESQPDILEETAAKQNGRPIPSTLNTTNLTDSTVVGIPKISNTLDEDLSISSSESDPFGGDNSDEDPDFEIKKKIKLQDSISDHSTSSSDPQEKRRVRKRLPNSDNWQRNKIKRLRNSGKAYTDWKGKKRPERRIKEACNNCRLKCFQRMNEEQRNIIFKTFWDLKDISRQRDYISEYVQCNPKARCRQRKTKNNEEQDEIENNSRRSFSFVYHLQTETSKIQVCKTFF</sequence>
<keyword evidence="3" id="KW-1185">Reference proteome</keyword>
<dbReference type="EMBL" id="CAKOFQ010008242">
    <property type="protein sequence ID" value="CAH2012921.1"/>
    <property type="molecule type" value="Genomic_DNA"/>
</dbReference>
<organism evidence="2 3">
    <name type="scientific">Acanthoscelides obtectus</name>
    <name type="common">Bean weevil</name>
    <name type="synonym">Bruchus obtectus</name>
    <dbReference type="NCBI Taxonomy" id="200917"/>
    <lineage>
        <taxon>Eukaryota</taxon>
        <taxon>Metazoa</taxon>
        <taxon>Ecdysozoa</taxon>
        <taxon>Arthropoda</taxon>
        <taxon>Hexapoda</taxon>
        <taxon>Insecta</taxon>
        <taxon>Pterygota</taxon>
        <taxon>Neoptera</taxon>
        <taxon>Endopterygota</taxon>
        <taxon>Coleoptera</taxon>
        <taxon>Polyphaga</taxon>
        <taxon>Cucujiformia</taxon>
        <taxon>Chrysomeloidea</taxon>
        <taxon>Chrysomelidae</taxon>
        <taxon>Bruchinae</taxon>
        <taxon>Bruchini</taxon>
        <taxon>Acanthoscelides</taxon>
    </lineage>
</organism>
<dbReference type="OrthoDB" id="6753578at2759"/>
<reference evidence="2" key="1">
    <citation type="submission" date="2022-03" db="EMBL/GenBank/DDBJ databases">
        <authorList>
            <person name="Sayadi A."/>
        </authorList>
    </citation>
    <scope>NUCLEOTIDE SEQUENCE</scope>
</reference>
<evidence type="ECO:0000313" key="3">
    <source>
        <dbReference type="Proteomes" id="UP001152888"/>
    </source>
</evidence>
<name>A0A9P0Q8A1_ACAOB</name>
<evidence type="ECO:0000256" key="1">
    <source>
        <dbReference type="SAM" id="MobiDB-lite"/>
    </source>
</evidence>
<protein>
    <submittedName>
        <fullName evidence="2">Uncharacterized protein</fullName>
    </submittedName>
</protein>
<feature type="compositionally biased region" description="Low complexity" evidence="1">
    <location>
        <begin position="225"/>
        <end position="236"/>
    </location>
</feature>
<evidence type="ECO:0000313" key="2">
    <source>
        <dbReference type="EMBL" id="CAH2012921.1"/>
    </source>
</evidence>
<comment type="caution">
    <text evidence="2">The sequence shown here is derived from an EMBL/GenBank/DDBJ whole genome shotgun (WGS) entry which is preliminary data.</text>
</comment>
<proteinExistence type="predicted"/>
<dbReference type="PANTHER" id="PTHR10773:SF19">
    <property type="match status" value="1"/>
</dbReference>
<feature type="region of interest" description="Disordered" evidence="1">
    <location>
        <begin position="192"/>
        <end position="255"/>
    </location>
</feature>
<dbReference type="PANTHER" id="PTHR10773">
    <property type="entry name" value="DNA-DIRECTED RNA POLYMERASES I, II, AND III SUBUNIT RPABC2"/>
    <property type="match status" value="1"/>
</dbReference>
<gene>
    <name evidence="2" type="ORF">ACAOBT_LOCUS33101</name>
</gene>